<feature type="compositionally biased region" description="Basic residues" evidence="1">
    <location>
        <begin position="65"/>
        <end position="74"/>
    </location>
</feature>
<organism evidence="2 3">
    <name type="scientific">Rhodocollybia butyracea</name>
    <dbReference type="NCBI Taxonomy" id="206335"/>
    <lineage>
        <taxon>Eukaryota</taxon>
        <taxon>Fungi</taxon>
        <taxon>Dikarya</taxon>
        <taxon>Basidiomycota</taxon>
        <taxon>Agaricomycotina</taxon>
        <taxon>Agaricomycetes</taxon>
        <taxon>Agaricomycetidae</taxon>
        <taxon>Agaricales</taxon>
        <taxon>Marasmiineae</taxon>
        <taxon>Omphalotaceae</taxon>
        <taxon>Rhodocollybia</taxon>
    </lineage>
</organism>
<dbReference type="Proteomes" id="UP000772434">
    <property type="component" value="Unassembled WGS sequence"/>
</dbReference>
<comment type="caution">
    <text evidence="2">The sequence shown here is derived from an EMBL/GenBank/DDBJ whole genome shotgun (WGS) entry which is preliminary data.</text>
</comment>
<evidence type="ECO:0000313" key="2">
    <source>
        <dbReference type="EMBL" id="KAF9072179.1"/>
    </source>
</evidence>
<sequence>MDVGNGNKSSASWVTEISANANLGLLLQRAYLSEDLSESDLSAAEDASDGDVGPRTAPRVQSRQNRNRTKRRRQATATAGHPRRGGNGFLKNVLPSTAVESQLTMEDLPVALGAFVGIDAEFRTFIVATLLFCTFSGYLTRKFKSPHSACPDPSVGFELSAMRFSKSGAAKDAVGEEGVEAAAKD</sequence>
<evidence type="ECO:0000313" key="3">
    <source>
        <dbReference type="Proteomes" id="UP000772434"/>
    </source>
</evidence>
<keyword evidence="3" id="KW-1185">Reference proteome</keyword>
<name>A0A9P5PTQ1_9AGAR</name>
<dbReference type="AlphaFoldDB" id="A0A9P5PTQ1"/>
<proteinExistence type="predicted"/>
<reference evidence="2" key="1">
    <citation type="submission" date="2020-11" db="EMBL/GenBank/DDBJ databases">
        <authorList>
            <consortium name="DOE Joint Genome Institute"/>
            <person name="Ahrendt S."/>
            <person name="Riley R."/>
            <person name="Andreopoulos W."/>
            <person name="Labutti K."/>
            <person name="Pangilinan J."/>
            <person name="Ruiz-Duenas F.J."/>
            <person name="Barrasa J.M."/>
            <person name="Sanchez-Garcia M."/>
            <person name="Camarero S."/>
            <person name="Miyauchi S."/>
            <person name="Serrano A."/>
            <person name="Linde D."/>
            <person name="Babiker R."/>
            <person name="Drula E."/>
            <person name="Ayuso-Fernandez I."/>
            <person name="Pacheco R."/>
            <person name="Padilla G."/>
            <person name="Ferreira P."/>
            <person name="Barriuso J."/>
            <person name="Kellner H."/>
            <person name="Castanera R."/>
            <person name="Alfaro M."/>
            <person name="Ramirez L."/>
            <person name="Pisabarro A.G."/>
            <person name="Kuo A."/>
            <person name="Tritt A."/>
            <person name="Lipzen A."/>
            <person name="He G."/>
            <person name="Yan M."/>
            <person name="Ng V."/>
            <person name="Cullen D."/>
            <person name="Martin F."/>
            <person name="Rosso M.-N."/>
            <person name="Henrissat B."/>
            <person name="Hibbett D."/>
            <person name="Martinez A.T."/>
            <person name="Grigoriev I.V."/>
        </authorList>
    </citation>
    <scope>NUCLEOTIDE SEQUENCE</scope>
    <source>
        <strain evidence="2">AH 40177</strain>
    </source>
</reference>
<gene>
    <name evidence="2" type="ORF">BDP27DRAFT_1418325</name>
</gene>
<feature type="region of interest" description="Disordered" evidence="1">
    <location>
        <begin position="42"/>
        <end position="91"/>
    </location>
</feature>
<evidence type="ECO:0000256" key="1">
    <source>
        <dbReference type="SAM" id="MobiDB-lite"/>
    </source>
</evidence>
<dbReference type="EMBL" id="JADNRY010000026">
    <property type="protein sequence ID" value="KAF9072179.1"/>
    <property type="molecule type" value="Genomic_DNA"/>
</dbReference>
<accession>A0A9P5PTQ1</accession>
<protein>
    <submittedName>
        <fullName evidence="2">Uncharacterized protein</fullName>
    </submittedName>
</protein>